<proteinExistence type="predicted"/>
<sequence length="63" mass="7130">MFEEVVEGKTYTTIMTLVEKRCLLAIYESSGFVLSFFGIPTNGATKIPEIVSHFLKFFHPRGT</sequence>
<accession>A0A382FVE6</accession>
<dbReference type="AlphaFoldDB" id="A0A382FVE6"/>
<evidence type="ECO:0000313" key="1">
    <source>
        <dbReference type="EMBL" id="SVB66354.1"/>
    </source>
</evidence>
<organism evidence="1">
    <name type="scientific">marine metagenome</name>
    <dbReference type="NCBI Taxonomy" id="408172"/>
    <lineage>
        <taxon>unclassified sequences</taxon>
        <taxon>metagenomes</taxon>
        <taxon>ecological metagenomes</taxon>
    </lineage>
</organism>
<dbReference type="EMBL" id="UINC01051782">
    <property type="protein sequence ID" value="SVB66354.1"/>
    <property type="molecule type" value="Genomic_DNA"/>
</dbReference>
<gene>
    <name evidence="1" type="ORF">METZ01_LOCUS219208</name>
</gene>
<name>A0A382FVE6_9ZZZZ</name>
<reference evidence="1" key="1">
    <citation type="submission" date="2018-05" db="EMBL/GenBank/DDBJ databases">
        <authorList>
            <person name="Lanie J.A."/>
            <person name="Ng W.-L."/>
            <person name="Kazmierczak K.M."/>
            <person name="Andrzejewski T.M."/>
            <person name="Davidsen T.M."/>
            <person name="Wayne K.J."/>
            <person name="Tettelin H."/>
            <person name="Glass J.I."/>
            <person name="Rusch D."/>
            <person name="Podicherti R."/>
            <person name="Tsui H.-C.T."/>
            <person name="Winkler M.E."/>
        </authorList>
    </citation>
    <scope>NUCLEOTIDE SEQUENCE</scope>
</reference>
<protein>
    <submittedName>
        <fullName evidence="1">Uncharacterized protein</fullName>
    </submittedName>
</protein>